<keyword evidence="2" id="KW-1185">Reference proteome</keyword>
<dbReference type="EMBL" id="SJPX01000002">
    <property type="protein sequence ID" value="TWU55918.1"/>
    <property type="molecule type" value="Genomic_DNA"/>
</dbReference>
<organism evidence="1 2">
    <name type="scientific">Rubripirellula reticaptiva</name>
    <dbReference type="NCBI Taxonomy" id="2528013"/>
    <lineage>
        <taxon>Bacteria</taxon>
        <taxon>Pseudomonadati</taxon>
        <taxon>Planctomycetota</taxon>
        <taxon>Planctomycetia</taxon>
        <taxon>Pirellulales</taxon>
        <taxon>Pirellulaceae</taxon>
        <taxon>Rubripirellula</taxon>
    </lineage>
</organism>
<gene>
    <name evidence="1" type="ORF">Poly59_22210</name>
</gene>
<evidence type="ECO:0000313" key="2">
    <source>
        <dbReference type="Proteomes" id="UP000317977"/>
    </source>
</evidence>
<accession>A0A5C6F3L1</accession>
<sequence length="68" mass="7903">MRRFQFLTDPRLQWITTNVRFVARCSYDDVHMIRSKIQTQIKVGQAYPVKHNGPKRPALFGRASLGVT</sequence>
<protein>
    <submittedName>
        <fullName evidence="1">Uncharacterized protein</fullName>
    </submittedName>
</protein>
<reference evidence="1 2" key="1">
    <citation type="submission" date="2019-02" db="EMBL/GenBank/DDBJ databases">
        <title>Deep-cultivation of Planctomycetes and their phenomic and genomic characterization uncovers novel biology.</title>
        <authorList>
            <person name="Wiegand S."/>
            <person name="Jogler M."/>
            <person name="Boedeker C."/>
            <person name="Pinto D."/>
            <person name="Vollmers J."/>
            <person name="Rivas-Marin E."/>
            <person name="Kohn T."/>
            <person name="Peeters S.H."/>
            <person name="Heuer A."/>
            <person name="Rast P."/>
            <person name="Oberbeckmann S."/>
            <person name="Bunk B."/>
            <person name="Jeske O."/>
            <person name="Meyerdierks A."/>
            <person name="Storesund J.E."/>
            <person name="Kallscheuer N."/>
            <person name="Luecker S."/>
            <person name="Lage O.M."/>
            <person name="Pohl T."/>
            <person name="Merkel B.J."/>
            <person name="Hornburger P."/>
            <person name="Mueller R.-W."/>
            <person name="Bruemmer F."/>
            <person name="Labrenz M."/>
            <person name="Spormann A.M."/>
            <person name="Op Den Camp H."/>
            <person name="Overmann J."/>
            <person name="Amann R."/>
            <person name="Jetten M.S.M."/>
            <person name="Mascher T."/>
            <person name="Medema M.H."/>
            <person name="Devos D.P."/>
            <person name="Kaster A.-K."/>
            <person name="Ovreas L."/>
            <person name="Rohde M."/>
            <person name="Galperin M.Y."/>
            <person name="Jogler C."/>
        </authorList>
    </citation>
    <scope>NUCLEOTIDE SEQUENCE [LARGE SCALE GENOMIC DNA]</scope>
    <source>
        <strain evidence="1 2">Poly59</strain>
    </source>
</reference>
<dbReference type="Proteomes" id="UP000317977">
    <property type="component" value="Unassembled WGS sequence"/>
</dbReference>
<name>A0A5C6F3L1_9BACT</name>
<dbReference type="AlphaFoldDB" id="A0A5C6F3L1"/>
<evidence type="ECO:0000313" key="1">
    <source>
        <dbReference type="EMBL" id="TWU55918.1"/>
    </source>
</evidence>
<comment type="caution">
    <text evidence="1">The sequence shown here is derived from an EMBL/GenBank/DDBJ whole genome shotgun (WGS) entry which is preliminary data.</text>
</comment>
<proteinExistence type="predicted"/>